<comment type="caution">
    <text evidence="3">The sequence shown here is derived from an EMBL/GenBank/DDBJ whole genome shotgun (WGS) entry which is preliminary data.</text>
</comment>
<reference evidence="3" key="1">
    <citation type="submission" date="2021-04" db="EMBL/GenBank/DDBJ databases">
        <authorList>
            <person name="Tunstrom K."/>
        </authorList>
    </citation>
    <scope>NUCLEOTIDE SEQUENCE</scope>
</reference>
<proteinExistence type="predicted"/>
<keyword evidence="2" id="KW-0732">Signal</keyword>
<name>A0A8S3XM93_PARAO</name>
<evidence type="ECO:0000313" key="4">
    <source>
        <dbReference type="Proteomes" id="UP000691718"/>
    </source>
</evidence>
<sequence length="120" mass="13019">MMARTPGIANILVITTICYCWGTVRKVENNYARVYWEIDKKNSLVPVGVLIADIGNDNLLEANTKEENSSSESGSSSSSEDDETTVSVHPTPRMSTVTNSSAGNTTVVKGVTWKSWSNTC</sequence>
<evidence type="ECO:0000313" key="3">
    <source>
        <dbReference type="EMBL" id="CAG5028174.1"/>
    </source>
</evidence>
<dbReference type="EMBL" id="CAJQZP010001196">
    <property type="protein sequence ID" value="CAG5028174.1"/>
    <property type="molecule type" value="Genomic_DNA"/>
</dbReference>
<evidence type="ECO:0000256" key="1">
    <source>
        <dbReference type="SAM" id="MobiDB-lite"/>
    </source>
</evidence>
<keyword evidence="4" id="KW-1185">Reference proteome</keyword>
<protein>
    <submittedName>
        <fullName evidence="3">(apollo) hypothetical protein</fullName>
    </submittedName>
</protein>
<feature type="chain" id="PRO_5035765669" evidence="2">
    <location>
        <begin position="27"/>
        <end position="120"/>
    </location>
</feature>
<feature type="region of interest" description="Disordered" evidence="1">
    <location>
        <begin position="61"/>
        <end position="103"/>
    </location>
</feature>
<dbReference type="Proteomes" id="UP000691718">
    <property type="component" value="Unassembled WGS sequence"/>
</dbReference>
<accession>A0A8S3XM93</accession>
<feature type="compositionally biased region" description="Polar residues" evidence="1">
    <location>
        <begin position="85"/>
        <end position="103"/>
    </location>
</feature>
<gene>
    <name evidence="3" type="ORF">PAPOLLO_LOCUS18986</name>
</gene>
<organism evidence="3 4">
    <name type="scientific">Parnassius apollo</name>
    <name type="common">Apollo butterfly</name>
    <name type="synonym">Papilio apollo</name>
    <dbReference type="NCBI Taxonomy" id="110799"/>
    <lineage>
        <taxon>Eukaryota</taxon>
        <taxon>Metazoa</taxon>
        <taxon>Ecdysozoa</taxon>
        <taxon>Arthropoda</taxon>
        <taxon>Hexapoda</taxon>
        <taxon>Insecta</taxon>
        <taxon>Pterygota</taxon>
        <taxon>Neoptera</taxon>
        <taxon>Endopterygota</taxon>
        <taxon>Lepidoptera</taxon>
        <taxon>Glossata</taxon>
        <taxon>Ditrysia</taxon>
        <taxon>Papilionoidea</taxon>
        <taxon>Papilionidae</taxon>
        <taxon>Parnassiinae</taxon>
        <taxon>Parnassini</taxon>
        <taxon>Parnassius</taxon>
        <taxon>Parnassius</taxon>
    </lineage>
</organism>
<evidence type="ECO:0000256" key="2">
    <source>
        <dbReference type="SAM" id="SignalP"/>
    </source>
</evidence>
<dbReference type="AlphaFoldDB" id="A0A8S3XM93"/>
<feature type="signal peptide" evidence="2">
    <location>
        <begin position="1"/>
        <end position="26"/>
    </location>
</feature>